<organism evidence="4 5">
    <name type="scientific">Mustela putorius furo</name>
    <name type="common">European domestic ferret</name>
    <name type="synonym">Mustela furo</name>
    <dbReference type="NCBI Taxonomy" id="9669"/>
    <lineage>
        <taxon>Eukaryota</taxon>
        <taxon>Metazoa</taxon>
        <taxon>Chordata</taxon>
        <taxon>Craniata</taxon>
        <taxon>Vertebrata</taxon>
        <taxon>Euteleostomi</taxon>
        <taxon>Mammalia</taxon>
        <taxon>Eutheria</taxon>
        <taxon>Laurasiatheria</taxon>
        <taxon>Carnivora</taxon>
        <taxon>Caniformia</taxon>
        <taxon>Musteloidea</taxon>
        <taxon>Mustelidae</taxon>
        <taxon>Mustelinae</taxon>
        <taxon>Mustela</taxon>
    </lineage>
</organism>
<feature type="transmembrane region" description="Helical" evidence="2">
    <location>
        <begin position="150"/>
        <end position="171"/>
    </location>
</feature>
<feature type="compositionally biased region" description="Low complexity" evidence="1">
    <location>
        <begin position="89"/>
        <end position="116"/>
    </location>
</feature>
<reference evidence="5" key="1">
    <citation type="submission" date="2025-08" db="UniProtKB">
        <authorList>
            <consortium name="RefSeq"/>
        </authorList>
    </citation>
    <scope>IDENTIFICATION</scope>
    <source>
        <tissue evidence="5">Brain</tissue>
    </source>
</reference>
<evidence type="ECO:0000256" key="3">
    <source>
        <dbReference type="SAM" id="SignalP"/>
    </source>
</evidence>
<feature type="chain" id="PRO_5035803262" evidence="3">
    <location>
        <begin position="28"/>
        <end position="181"/>
    </location>
</feature>
<dbReference type="Proteomes" id="UP000000715">
    <property type="component" value="Unplaced"/>
</dbReference>
<dbReference type="OrthoDB" id="9809719at2759"/>
<feature type="signal peptide" evidence="3">
    <location>
        <begin position="1"/>
        <end position="27"/>
    </location>
</feature>
<gene>
    <name evidence="5" type="primary">LOC123392465</name>
</gene>
<accession>A0A8U0S9G0</accession>
<feature type="region of interest" description="Disordered" evidence="1">
    <location>
        <begin position="36"/>
        <end position="145"/>
    </location>
</feature>
<dbReference type="AlphaFoldDB" id="A0A8U0S9G0"/>
<evidence type="ECO:0000313" key="4">
    <source>
        <dbReference type="Proteomes" id="UP000000715"/>
    </source>
</evidence>
<name>A0A8U0S9G0_MUSPF</name>
<evidence type="ECO:0000256" key="1">
    <source>
        <dbReference type="SAM" id="MobiDB-lite"/>
    </source>
</evidence>
<sequence>MAASQLSPPLLLLALVLLSGNFSPLLHVKTQLTRAHRSGENYPNPHNSLNLETSSFTQPNPSPTPPNSGLASASSQPTHPSPVYPGSELTPFSHSSPPTSSTLTLPWSPTSLSPRTEPSSLPSANSDETSVTTCPAPGDSGAPELHRNPGVVVAVCLVVSVLLIGSVLMAVKCRHQGVSEF</sequence>
<dbReference type="GeneID" id="123392465"/>
<feature type="compositionally biased region" description="Polar residues" evidence="1">
    <location>
        <begin position="117"/>
        <end position="133"/>
    </location>
</feature>
<evidence type="ECO:0000313" key="5">
    <source>
        <dbReference type="RefSeq" id="XP_044937532.1"/>
    </source>
</evidence>
<keyword evidence="2" id="KW-0472">Membrane</keyword>
<keyword evidence="4" id="KW-1185">Reference proteome</keyword>
<keyword evidence="2" id="KW-0812">Transmembrane</keyword>
<feature type="compositionally biased region" description="Polar residues" evidence="1">
    <location>
        <begin position="69"/>
        <end position="78"/>
    </location>
</feature>
<keyword evidence="3" id="KW-0732">Signal</keyword>
<dbReference type="RefSeq" id="XP_044937532.1">
    <property type="nucleotide sequence ID" value="XM_045081597.1"/>
</dbReference>
<keyword evidence="2" id="KW-1133">Transmembrane helix</keyword>
<evidence type="ECO:0000256" key="2">
    <source>
        <dbReference type="SAM" id="Phobius"/>
    </source>
</evidence>
<protein>
    <submittedName>
        <fullName evidence="5">Proline-rich receptor-like protein kinase PERK1 isoform X1</fullName>
    </submittedName>
</protein>
<proteinExistence type="predicted"/>